<dbReference type="RefSeq" id="WP_185178851.1">
    <property type="nucleotide sequence ID" value="NZ_CBCSEP010000005.1"/>
</dbReference>
<keyword evidence="2" id="KW-1185">Reference proteome</keyword>
<reference evidence="1 2" key="1">
    <citation type="submission" date="2020-08" db="EMBL/GenBank/DDBJ databases">
        <title>Cohnella phylogeny.</title>
        <authorList>
            <person name="Dunlap C."/>
        </authorList>
    </citation>
    <scope>NUCLEOTIDE SEQUENCE [LARGE SCALE GENOMIC DNA]</scope>
    <source>
        <strain evidence="1 2">DSM 103658</strain>
    </source>
</reference>
<protein>
    <submittedName>
        <fullName evidence="1">Uncharacterized protein</fullName>
    </submittedName>
</protein>
<name>A0A841TC24_9BACL</name>
<dbReference type="AlphaFoldDB" id="A0A841TC24"/>
<evidence type="ECO:0000313" key="2">
    <source>
        <dbReference type="Proteomes" id="UP000574133"/>
    </source>
</evidence>
<accession>A0A841TC24</accession>
<sequence>MMTIRQASFRQVLERGGRRYAEVEVETDRRSEPRLLAYFRREGNGHYQLVRVIAEEQAEPEAGSGVLYAAAGEDLAAQIFSGPSHGGEDDRAQFGRRIVEFGDIREQLDHHL</sequence>
<proteinExistence type="predicted"/>
<dbReference type="EMBL" id="JACJVN010000033">
    <property type="protein sequence ID" value="MBB6677575.1"/>
    <property type="molecule type" value="Genomic_DNA"/>
</dbReference>
<dbReference type="Proteomes" id="UP000574133">
    <property type="component" value="Unassembled WGS sequence"/>
</dbReference>
<organism evidence="1 2">
    <name type="scientific">Cohnella lubricantis</name>
    <dbReference type="NCBI Taxonomy" id="2163172"/>
    <lineage>
        <taxon>Bacteria</taxon>
        <taxon>Bacillati</taxon>
        <taxon>Bacillota</taxon>
        <taxon>Bacilli</taxon>
        <taxon>Bacillales</taxon>
        <taxon>Paenibacillaceae</taxon>
        <taxon>Cohnella</taxon>
    </lineage>
</organism>
<evidence type="ECO:0000313" key="1">
    <source>
        <dbReference type="EMBL" id="MBB6677575.1"/>
    </source>
</evidence>
<comment type="caution">
    <text evidence="1">The sequence shown here is derived from an EMBL/GenBank/DDBJ whole genome shotgun (WGS) entry which is preliminary data.</text>
</comment>
<gene>
    <name evidence="1" type="ORF">H4Q31_09575</name>
</gene>